<feature type="domain" description="Tf2-1-like SH3-like" evidence="2">
    <location>
        <begin position="7"/>
        <end position="70"/>
    </location>
</feature>
<dbReference type="InterPro" id="IPR056924">
    <property type="entry name" value="SH3_Tf2-1"/>
</dbReference>
<dbReference type="STRING" id="4795.A0A225WHX4"/>
<reference evidence="4" key="1">
    <citation type="submission" date="2017-03" db="EMBL/GenBank/DDBJ databases">
        <title>Phytopthora megakarya and P. palmivora, two closely related causual agents of cacao black pod achieved similar genome size and gene model numbers by different mechanisms.</title>
        <authorList>
            <person name="Ali S."/>
            <person name="Shao J."/>
            <person name="Larry D.J."/>
            <person name="Kronmiller B."/>
            <person name="Shen D."/>
            <person name="Strem M.D."/>
            <person name="Melnick R.L."/>
            <person name="Guiltinan M.J."/>
            <person name="Tyler B.M."/>
            <person name="Meinhardt L.W."/>
            <person name="Bailey B.A."/>
        </authorList>
    </citation>
    <scope>NUCLEOTIDE SEQUENCE [LARGE SCALE GENOMIC DNA]</scope>
    <source>
        <strain evidence="4">zdho120</strain>
    </source>
</reference>
<gene>
    <name evidence="3" type="ORF">PHMEG_0008745</name>
</gene>
<dbReference type="Proteomes" id="UP000198211">
    <property type="component" value="Unassembled WGS sequence"/>
</dbReference>
<feature type="compositionally biased region" description="Low complexity" evidence="1">
    <location>
        <begin position="91"/>
        <end position="100"/>
    </location>
</feature>
<evidence type="ECO:0000313" key="3">
    <source>
        <dbReference type="EMBL" id="OWZ17321.1"/>
    </source>
</evidence>
<keyword evidence="4" id="KW-1185">Reference proteome</keyword>
<evidence type="ECO:0000259" key="2">
    <source>
        <dbReference type="Pfam" id="PF24626"/>
    </source>
</evidence>
<organism evidence="3 4">
    <name type="scientific">Phytophthora megakarya</name>
    <dbReference type="NCBI Taxonomy" id="4795"/>
    <lineage>
        <taxon>Eukaryota</taxon>
        <taxon>Sar</taxon>
        <taxon>Stramenopiles</taxon>
        <taxon>Oomycota</taxon>
        <taxon>Peronosporomycetes</taxon>
        <taxon>Peronosporales</taxon>
        <taxon>Peronosporaceae</taxon>
        <taxon>Phytophthora</taxon>
    </lineage>
</organism>
<feature type="region of interest" description="Disordered" evidence="1">
    <location>
        <begin position="85"/>
        <end position="118"/>
    </location>
</feature>
<name>A0A225WHX4_9STRA</name>
<comment type="caution">
    <text evidence="3">The sequence shown here is derived from an EMBL/GenBank/DDBJ whole genome shotgun (WGS) entry which is preliminary data.</text>
</comment>
<dbReference type="OrthoDB" id="128527at2759"/>
<feature type="compositionally biased region" description="Low complexity" evidence="1">
    <location>
        <begin position="107"/>
        <end position="118"/>
    </location>
</feature>
<dbReference type="AlphaFoldDB" id="A0A225WHX4"/>
<accession>A0A225WHX4</accession>
<sequence length="389" mass="41542">MEKFAVGDCVLLSTAGIQPTLVTNLGANKLAPRFMGPFKILKVLGDDYTLQLPTALRLHPTFYVGHLRRYPHTVIPSPVGTPTVLSPASLDAPAPRAEAPAPHPARDANPPSHSPVASAAPLRAVDPAPRFQRDGPAPLVDGAGRTRHIVEATLGHDDHRAVPQHARTGPGRVARDGPILPHRQYLVRWLGPMPDRWEPQAVLLEDVPDCVAAYEAAVPTAAGLARTSAASSLVLGITILVHYLFFVLRGQVVLAHLPPPVFVGSSTPAVTTPDTTPGVAHIAAVPVGVVGDVMNPLRQRAHRPRSMLCFAPLKGRDEPGGSLIVPPLHEGCPGLVELRHRHGPCCRDRFTASLAMPMEETPHLIVAQRLAKSAVVVQDPSSQLFRVRG</sequence>
<evidence type="ECO:0000313" key="4">
    <source>
        <dbReference type="Proteomes" id="UP000198211"/>
    </source>
</evidence>
<dbReference type="Pfam" id="PF24626">
    <property type="entry name" value="SH3_Tf2-1"/>
    <property type="match status" value="1"/>
</dbReference>
<protein>
    <recommendedName>
        <fullName evidence="2">Tf2-1-like SH3-like domain-containing protein</fullName>
    </recommendedName>
</protein>
<dbReference type="EMBL" id="NBNE01000773">
    <property type="protein sequence ID" value="OWZ17321.1"/>
    <property type="molecule type" value="Genomic_DNA"/>
</dbReference>
<evidence type="ECO:0000256" key="1">
    <source>
        <dbReference type="SAM" id="MobiDB-lite"/>
    </source>
</evidence>
<proteinExistence type="predicted"/>